<feature type="chain" id="PRO_5039201436" description="Phage replication protein" evidence="1">
    <location>
        <begin position="28"/>
        <end position="304"/>
    </location>
</feature>
<organism evidence="2 3">
    <name type="scientific">Streptomyces showdoensis</name>
    <dbReference type="NCBI Taxonomy" id="68268"/>
    <lineage>
        <taxon>Bacteria</taxon>
        <taxon>Bacillati</taxon>
        <taxon>Actinomycetota</taxon>
        <taxon>Actinomycetes</taxon>
        <taxon>Kitasatosporales</taxon>
        <taxon>Streptomycetaceae</taxon>
        <taxon>Streptomyces</taxon>
    </lineage>
</organism>
<dbReference type="RefSeq" id="WP_046905779.1">
    <property type="nucleotide sequence ID" value="NZ_BAAAXG010000003.1"/>
</dbReference>
<dbReference type="AlphaFoldDB" id="A0A2P2GUZ7"/>
<dbReference type="InterPro" id="IPR006311">
    <property type="entry name" value="TAT_signal"/>
</dbReference>
<dbReference type="Gene3D" id="3.40.630.100">
    <property type="entry name" value="Poly-gamma-glutamate hydrolase, zinc-binding motif"/>
    <property type="match status" value="1"/>
</dbReference>
<keyword evidence="1" id="KW-0732">Signal</keyword>
<sequence>MKNTSRRSVLASAVAAAAALPTLNAIAGSGATPAAAADTYGSNTELYSKNAALEGTDWMRRFRIGAPAAVTDNTKASSLPLGSTAVIAPHGGGIEAGTSELCMAIAGYKPFAYDTDPAASTAPGEPQRDFWMFETLKNSAAQHVTSTNCDDPAALAVCANNLYAVSLHGFDSAERKVIIGGRDERLKRNLLASLAKYGITSPTTSINWNVNVVIAGADDPINGDDPANIVNRTRSGGGAQLEISTGLREAMFGTFSGADNRRTTAGVPSMDSPYADYFWNGFVKGVREAIKNHELGLDPKFITS</sequence>
<dbReference type="OrthoDB" id="7721587at2"/>
<dbReference type="Pfam" id="PF05908">
    <property type="entry name" value="Gamma_PGA_hydro"/>
    <property type="match status" value="1"/>
</dbReference>
<evidence type="ECO:0000313" key="2">
    <source>
        <dbReference type="EMBL" id="KKZ75311.1"/>
    </source>
</evidence>
<evidence type="ECO:0000313" key="3">
    <source>
        <dbReference type="Proteomes" id="UP000265325"/>
    </source>
</evidence>
<comment type="caution">
    <text evidence="2">The sequence shown here is derived from an EMBL/GenBank/DDBJ whole genome shotgun (WGS) entry which is preliminary data.</text>
</comment>
<proteinExistence type="predicted"/>
<evidence type="ECO:0008006" key="4">
    <source>
        <dbReference type="Google" id="ProtNLM"/>
    </source>
</evidence>
<evidence type="ECO:0000256" key="1">
    <source>
        <dbReference type="SAM" id="SignalP"/>
    </source>
</evidence>
<name>A0A2P2GUZ7_STREW</name>
<dbReference type="PROSITE" id="PS51318">
    <property type="entry name" value="TAT"/>
    <property type="match status" value="1"/>
</dbReference>
<dbReference type="Proteomes" id="UP000265325">
    <property type="component" value="Unassembled WGS sequence"/>
</dbReference>
<keyword evidence="3" id="KW-1185">Reference proteome</keyword>
<reference evidence="2 3" key="1">
    <citation type="submission" date="2015-05" db="EMBL/GenBank/DDBJ databases">
        <title>Draft Genome assembly of Streptomyces showdoensis.</title>
        <authorList>
            <person name="Thapa K.K."/>
            <person name="Metsa-Ketela M."/>
        </authorList>
    </citation>
    <scope>NUCLEOTIDE SEQUENCE [LARGE SCALE GENOMIC DNA]</scope>
    <source>
        <strain evidence="2 3">ATCC 15227</strain>
    </source>
</reference>
<dbReference type="EMBL" id="LAQS01000003">
    <property type="protein sequence ID" value="KKZ75311.1"/>
    <property type="molecule type" value="Genomic_DNA"/>
</dbReference>
<accession>A0A2P2GUZ7</accession>
<dbReference type="InterPro" id="IPR008585">
    <property type="entry name" value="Gamma_PGA_hydro"/>
</dbReference>
<protein>
    <recommendedName>
        <fullName evidence="4">Phage replication protein</fullName>
    </recommendedName>
</protein>
<dbReference type="InterPro" id="IPR038128">
    <property type="entry name" value="Gamma_PGA_hydro_sf"/>
</dbReference>
<feature type="signal peptide" evidence="1">
    <location>
        <begin position="1"/>
        <end position="27"/>
    </location>
</feature>
<gene>
    <name evidence="2" type="ORF">VO63_02350</name>
</gene>